<protein>
    <recommendedName>
        <fullName evidence="5">Serine protease</fullName>
    </recommendedName>
</protein>
<evidence type="ECO:0000256" key="2">
    <source>
        <dbReference type="SAM" id="MobiDB-lite"/>
    </source>
</evidence>
<sequence length="315" mass="34223">MPTQENVQAGIPVEVILLDKIKCTSLASQKFLHDCPGEYQSTFASTTKPESAPADQQVPEMTEDSERKPSAVFLPDDRYIYTDTNYPWSLVGRVRTATGAVGSGAVVGPRHVLTASHVVDWTRDANGSVGAAWFTPAYYDGRGPWGEFTVRQVYSWRENSPARLSDSQTAFDYAILVLHDTISDKVGGFAGARVYDAQWNGQALWQTLGYPVDLNNGERPAFQGGCIISTKEDHMFDVGGGRINGAVLGHFNDIFGGQSGGPVWRTFEGEKFPRVVGVQSTESSTPQLGSTTGDNEYGGGQALFDLVDWVKTNVP</sequence>
<dbReference type="OrthoDB" id="10037376at2759"/>
<dbReference type="PANTHER" id="PTHR15462:SF8">
    <property type="entry name" value="SERINE PROTEASE"/>
    <property type="match status" value="1"/>
</dbReference>
<dbReference type="InterPro" id="IPR050966">
    <property type="entry name" value="Glutamyl_endopeptidase"/>
</dbReference>
<evidence type="ECO:0000313" key="3">
    <source>
        <dbReference type="EMBL" id="KAF2840059.1"/>
    </source>
</evidence>
<dbReference type="AlphaFoldDB" id="A0A9P4VTY6"/>
<evidence type="ECO:0000313" key="4">
    <source>
        <dbReference type="Proteomes" id="UP000799429"/>
    </source>
</evidence>
<dbReference type="Pfam" id="PF13365">
    <property type="entry name" value="Trypsin_2"/>
    <property type="match status" value="1"/>
</dbReference>
<keyword evidence="4" id="KW-1185">Reference proteome</keyword>
<dbReference type="InterPro" id="IPR043504">
    <property type="entry name" value="Peptidase_S1_PA_chymotrypsin"/>
</dbReference>
<dbReference type="EMBL" id="MU006093">
    <property type="protein sequence ID" value="KAF2840059.1"/>
    <property type="molecule type" value="Genomic_DNA"/>
</dbReference>
<accession>A0A9P4VTY6</accession>
<proteinExistence type="predicted"/>
<dbReference type="PANTHER" id="PTHR15462">
    <property type="entry name" value="SERINE PROTEASE"/>
    <property type="match status" value="1"/>
</dbReference>
<dbReference type="InterPro" id="IPR009003">
    <property type="entry name" value="Peptidase_S1_PA"/>
</dbReference>
<comment type="caution">
    <text evidence="3">The sequence shown here is derived from an EMBL/GenBank/DDBJ whole genome shotgun (WGS) entry which is preliminary data.</text>
</comment>
<dbReference type="SUPFAM" id="SSF50494">
    <property type="entry name" value="Trypsin-like serine proteases"/>
    <property type="match status" value="1"/>
</dbReference>
<name>A0A9P4VTY6_9PEZI</name>
<reference evidence="3" key="1">
    <citation type="journal article" date="2020" name="Stud. Mycol.">
        <title>101 Dothideomycetes genomes: a test case for predicting lifestyles and emergence of pathogens.</title>
        <authorList>
            <person name="Haridas S."/>
            <person name="Albert R."/>
            <person name="Binder M."/>
            <person name="Bloem J."/>
            <person name="Labutti K."/>
            <person name="Salamov A."/>
            <person name="Andreopoulos B."/>
            <person name="Baker S."/>
            <person name="Barry K."/>
            <person name="Bills G."/>
            <person name="Bluhm B."/>
            <person name="Cannon C."/>
            <person name="Castanera R."/>
            <person name="Culley D."/>
            <person name="Daum C."/>
            <person name="Ezra D."/>
            <person name="Gonzalez J."/>
            <person name="Henrissat B."/>
            <person name="Kuo A."/>
            <person name="Liang C."/>
            <person name="Lipzen A."/>
            <person name="Lutzoni F."/>
            <person name="Magnuson J."/>
            <person name="Mondo S."/>
            <person name="Nolan M."/>
            <person name="Ohm R."/>
            <person name="Pangilinan J."/>
            <person name="Park H.-J."/>
            <person name="Ramirez L."/>
            <person name="Alfaro M."/>
            <person name="Sun H."/>
            <person name="Tritt A."/>
            <person name="Yoshinaga Y."/>
            <person name="Zwiers L.-H."/>
            <person name="Turgeon B."/>
            <person name="Goodwin S."/>
            <person name="Spatafora J."/>
            <person name="Crous P."/>
            <person name="Grigoriev I."/>
        </authorList>
    </citation>
    <scope>NUCLEOTIDE SEQUENCE</scope>
    <source>
        <strain evidence="3">CBS 101060</strain>
    </source>
</reference>
<dbReference type="Gene3D" id="2.40.10.10">
    <property type="entry name" value="Trypsin-like serine proteases"/>
    <property type="match status" value="2"/>
</dbReference>
<feature type="region of interest" description="Disordered" evidence="2">
    <location>
        <begin position="42"/>
        <end position="69"/>
    </location>
</feature>
<keyword evidence="1" id="KW-0732">Signal</keyword>
<dbReference type="Proteomes" id="UP000799429">
    <property type="component" value="Unassembled WGS sequence"/>
</dbReference>
<gene>
    <name evidence="3" type="ORF">M501DRAFT_1015142</name>
</gene>
<organism evidence="3 4">
    <name type="scientific">Patellaria atrata CBS 101060</name>
    <dbReference type="NCBI Taxonomy" id="1346257"/>
    <lineage>
        <taxon>Eukaryota</taxon>
        <taxon>Fungi</taxon>
        <taxon>Dikarya</taxon>
        <taxon>Ascomycota</taxon>
        <taxon>Pezizomycotina</taxon>
        <taxon>Dothideomycetes</taxon>
        <taxon>Dothideomycetes incertae sedis</taxon>
        <taxon>Patellariales</taxon>
        <taxon>Patellariaceae</taxon>
        <taxon>Patellaria</taxon>
    </lineage>
</organism>
<evidence type="ECO:0008006" key="5">
    <source>
        <dbReference type="Google" id="ProtNLM"/>
    </source>
</evidence>
<evidence type="ECO:0000256" key="1">
    <source>
        <dbReference type="ARBA" id="ARBA00022729"/>
    </source>
</evidence>